<protein>
    <submittedName>
        <fullName evidence="1">Uncharacterized protein</fullName>
    </submittedName>
</protein>
<accession>A0A8T0VA50</accession>
<organism evidence="1 2">
    <name type="scientific">Panicum virgatum</name>
    <name type="common">Blackwell switchgrass</name>
    <dbReference type="NCBI Taxonomy" id="38727"/>
    <lineage>
        <taxon>Eukaryota</taxon>
        <taxon>Viridiplantae</taxon>
        <taxon>Streptophyta</taxon>
        <taxon>Embryophyta</taxon>
        <taxon>Tracheophyta</taxon>
        <taxon>Spermatophyta</taxon>
        <taxon>Magnoliopsida</taxon>
        <taxon>Liliopsida</taxon>
        <taxon>Poales</taxon>
        <taxon>Poaceae</taxon>
        <taxon>PACMAD clade</taxon>
        <taxon>Panicoideae</taxon>
        <taxon>Panicodae</taxon>
        <taxon>Paniceae</taxon>
        <taxon>Panicinae</taxon>
        <taxon>Panicum</taxon>
        <taxon>Panicum sect. Hiantes</taxon>
    </lineage>
</organism>
<gene>
    <name evidence="1" type="ORF">PVAP13_2NG281518</name>
</gene>
<dbReference type="PANTHER" id="PTHR47150">
    <property type="entry name" value="OS12G0169200 PROTEIN"/>
    <property type="match status" value="1"/>
</dbReference>
<sequence length="97" mass="11096">MEMDSLLLRLLEDDSSSDDDYDVAAIMLADLAKNEQPKHGGSVQGHEVVRRNKQKGDAKLFDDYFAEEPVFCPVTFRRRFRMSVLLTFVPVLSFRGI</sequence>
<proteinExistence type="predicted"/>
<dbReference type="PANTHER" id="PTHR47150:SF7">
    <property type="entry name" value="NUCLEASE"/>
    <property type="match status" value="1"/>
</dbReference>
<evidence type="ECO:0000313" key="1">
    <source>
        <dbReference type="EMBL" id="KAG2633262.1"/>
    </source>
</evidence>
<reference evidence="1" key="1">
    <citation type="submission" date="2020-05" db="EMBL/GenBank/DDBJ databases">
        <title>WGS assembly of Panicum virgatum.</title>
        <authorList>
            <person name="Lovell J.T."/>
            <person name="Jenkins J."/>
            <person name="Shu S."/>
            <person name="Juenger T.E."/>
            <person name="Schmutz J."/>
        </authorList>
    </citation>
    <scope>NUCLEOTIDE SEQUENCE</scope>
    <source>
        <strain evidence="1">AP13</strain>
    </source>
</reference>
<evidence type="ECO:0000313" key="2">
    <source>
        <dbReference type="Proteomes" id="UP000823388"/>
    </source>
</evidence>
<name>A0A8T0VA50_PANVG</name>
<dbReference type="EMBL" id="CM029040">
    <property type="protein sequence ID" value="KAG2633262.1"/>
    <property type="molecule type" value="Genomic_DNA"/>
</dbReference>
<dbReference type="Proteomes" id="UP000823388">
    <property type="component" value="Chromosome 2N"/>
</dbReference>
<keyword evidence="2" id="KW-1185">Reference proteome</keyword>
<dbReference type="AlphaFoldDB" id="A0A8T0VA50"/>
<comment type="caution">
    <text evidence="1">The sequence shown here is derived from an EMBL/GenBank/DDBJ whole genome shotgun (WGS) entry which is preliminary data.</text>
</comment>